<keyword evidence="7 9" id="KW-0539">Nucleus</keyword>
<reference evidence="12" key="1">
    <citation type="journal article" date="2015" name="J. Biotechnol.">
        <title>The structure of the Cyberlindnera jadinii genome and its relation to Candida utilis analyzed by the occurrence of single nucleotide polymorphisms.</title>
        <authorList>
            <person name="Rupp O."/>
            <person name="Brinkrolf K."/>
            <person name="Buerth C."/>
            <person name="Kunigo M."/>
            <person name="Schneider J."/>
            <person name="Jaenicke S."/>
            <person name="Goesmann A."/>
            <person name="Puehler A."/>
            <person name="Jaeger K.-E."/>
            <person name="Ernst J.F."/>
        </authorList>
    </citation>
    <scope>NUCLEOTIDE SEQUENCE [LARGE SCALE GENOMIC DNA]</scope>
    <source>
        <strain evidence="12">ATCC 18201 / CBS 1600 / BCRC 20928 / JCM 3617 / NBRC 0987 / NRRL Y-1542</strain>
    </source>
</reference>
<dbReference type="GO" id="GO:0016592">
    <property type="term" value="C:mediator complex"/>
    <property type="evidence" value="ECO:0007669"/>
    <property type="project" value="UniProtKB-UniRule"/>
</dbReference>
<keyword evidence="4 9" id="KW-0805">Transcription regulation</keyword>
<dbReference type="PANTHER" id="PTHR12809:SF2">
    <property type="entry name" value="MEDIATOR OF RNA POLYMERASE II TRANSCRIPTION SUBUNIT 14"/>
    <property type="match status" value="1"/>
</dbReference>
<protein>
    <recommendedName>
        <fullName evidence="3 9">Mediator of RNA polymerase II transcription subunit 14</fullName>
    </recommendedName>
    <alternativeName>
        <fullName evidence="8 9">Mediator complex subunit 14</fullName>
    </alternativeName>
</protein>
<sequence>MPTREDMDVQTKHSEPPELQHITTNIVPLSSILDKFAQFAYAELSHVLKMQPNDDDKKKKLLDLLVYLRTQFTRLYVLTNWSHASAHDFNKFIDLLAWLREQSSHFGNLIWSTKSLNQSLLSAKLPNPDLITAMEVLSNGRPTLPTHNFIETRISPQKVLQTLRDLNVVLSMKYALVDDLPEEFTDYDIKDGRIYVYTKDYQFQISALDESTPFFMIDFELSFGKFEKAKNLIRVCNEALRSFQFVNLKRILTNYTMAMKLYLIHQKLNELKTVKHTYSPEKFQITVHYWMNSFVFKYSRLEIGLNKNNEIIYRWFKQGQLAQTFEQVDHIDMFLRDIYHKHSTSILSQIEDLMVNKSLLQINELTGIFYFKNPTPALNMALKKLNVDDFKNINENLQAIRTDLKFTEISSVLSVTGWIPNDLIKLPQVELSKLYNGVRQEPHRLVRFYTRKEWAQNWFLIFVIDTKIRTFIGNIRSVLGQWTLNAPSEVCINSFDYKSSKDVINQVSKKIMTHLISQELTGTNYHVVSHDSIVVETESFVKIPNASKVVMLMFRIDPTNKNNIVVNLKGKLNKIITLDDFIVDSNGVFQIFETIDFKRANILTNIMSKLTKLAKVIELVDYLQKRDMELVSVQLDQVVFKYGDNVCTLKENFDLELPKENPHNICLSSIRRFLVTNGVDDVFKYLMKSNVLISKLNDMSNQAQVDNVSSWNVDKLRYEIISKNATYFSVLYYSNKFKPRHGFSMNIEIKNGALDSFVYLISIDKEDLDANLKRELTSQGNLFKNRASTIKYLVPLSDGIVCDDSGLNYVLDQLHSMVLDIYNVG</sequence>
<gene>
    <name evidence="11" type="primary">RGR1</name>
    <name evidence="11" type="ORF">BN1211_3151</name>
</gene>
<evidence type="ECO:0000256" key="6">
    <source>
        <dbReference type="ARBA" id="ARBA00023163"/>
    </source>
</evidence>
<evidence type="ECO:0000256" key="5">
    <source>
        <dbReference type="ARBA" id="ARBA00023159"/>
    </source>
</evidence>
<feature type="domain" description="Mediator complex subunit MED14 N-terminal" evidence="10">
    <location>
        <begin position="26"/>
        <end position="199"/>
    </location>
</feature>
<comment type="similarity">
    <text evidence="2 9">Belongs to the Mediator complex subunit 14 family.</text>
</comment>
<accession>A0A0H5C3X3</accession>
<evidence type="ECO:0000313" key="11">
    <source>
        <dbReference type="EMBL" id="CEP22740.1"/>
    </source>
</evidence>
<dbReference type="Pfam" id="PF08638">
    <property type="entry name" value="Med14"/>
    <property type="match status" value="1"/>
</dbReference>
<dbReference type="Proteomes" id="UP000038830">
    <property type="component" value="Unassembled WGS sequence"/>
</dbReference>
<dbReference type="PANTHER" id="PTHR12809">
    <property type="entry name" value="MEDIATOR COMPLEX SUBUNIT"/>
    <property type="match status" value="1"/>
</dbReference>
<comment type="function">
    <text evidence="9">Component of the Mediator complex, a coactivator involved in the regulated transcription of nearly all RNA polymerase II-dependent genes. Mediator functions as a bridge to convey information from gene-specific regulatory proteins to the basal RNA polymerase II transcription machinery. Mediator is recruited to promoters by direct interactions with regulatory proteins and serves as a scaffold for the assembly of a functional preinitiation complex with RNA polymerase II and the general transcription factors.</text>
</comment>
<evidence type="ECO:0000256" key="2">
    <source>
        <dbReference type="ARBA" id="ARBA00007813"/>
    </source>
</evidence>
<evidence type="ECO:0000256" key="1">
    <source>
        <dbReference type="ARBA" id="ARBA00004123"/>
    </source>
</evidence>
<dbReference type="GO" id="GO:0003712">
    <property type="term" value="F:transcription coregulator activity"/>
    <property type="evidence" value="ECO:0007669"/>
    <property type="project" value="UniProtKB-UniRule"/>
</dbReference>
<name>A0A0H5C3X3_CYBJN</name>
<dbReference type="AlphaFoldDB" id="A0A0H5C3X3"/>
<dbReference type="EMBL" id="CDQK01000003">
    <property type="protein sequence ID" value="CEP22740.1"/>
    <property type="molecule type" value="Genomic_DNA"/>
</dbReference>
<organism evidence="11 12">
    <name type="scientific">Cyberlindnera jadinii (strain ATCC 18201 / CBS 1600 / BCRC 20928 / JCM 3617 / NBRC 0987 / NRRL Y-1542)</name>
    <name type="common">Torula yeast</name>
    <name type="synonym">Candida utilis</name>
    <dbReference type="NCBI Taxonomy" id="983966"/>
    <lineage>
        <taxon>Eukaryota</taxon>
        <taxon>Fungi</taxon>
        <taxon>Dikarya</taxon>
        <taxon>Ascomycota</taxon>
        <taxon>Saccharomycotina</taxon>
        <taxon>Saccharomycetes</taxon>
        <taxon>Phaffomycetales</taxon>
        <taxon>Phaffomycetaceae</taxon>
        <taxon>Cyberlindnera</taxon>
    </lineage>
</organism>
<dbReference type="GO" id="GO:0070847">
    <property type="term" value="C:core mediator complex"/>
    <property type="evidence" value="ECO:0007669"/>
    <property type="project" value="TreeGrafter"/>
</dbReference>
<evidence type="ECO:0000313" key="12">
    <source>
        <dbReference type="Proteomes" id="UP000038830"/>
    </source>
</evidence>
<dbReference type="InterPro" id="IPR013947">
    <property type="entry name" value="Mediator_Med14"/>
</dbReference>
<comment type="subcellular location">
    <subcellularLocation>
        <location evidence="1 9">Nucleus</location>
    </subcellularLocation>
</comment>
<evidence type="ECO:0000256" key="7">
    <source>
        <dbReference type="ARBA" id="ARBA00023242"/>
    </source>
</evidence>
<keyword evidence="6 9" id="KW-0804">Transcription</keyword>
<keyword evidence="5 9" id="KW-0010">Activator</keyword>
<evidence type="ECO:0000259" key="10">
    <source>
        <dbReference type="Pfam" id="PF08638"/>
    </source>
</evidence>
<evidence type="ECO:0000256" key="9">
    <source>
        <dbReference type="RuleBase" id="RU365082"/>
    </source>
</evidence>
<evidence type="ECO:0000256" key="8">
    <source>
        <dbReference type="ARBA" id="ARBA00032007"/>
    </source>
</evidence>
<comment type="subunit">
    <text evidence="9">Component of the Mediator complex.</text>
</comment>
<evidence type="ECO:0000256" key="4">
    <source>
        <dbReference type="ARBA" id="ARBA00023015"/>
    </source>
</evidence>
<evidence type="ECO:0000256" key="3">
    <source>
        <dbReference type="ARBA" id="ARBA00019619"/>
    </source>
</evidence>
<proteinExistence type="inferred from homology"/>
<dbReference type="InterPro" id="IPR055122">
    <property type="entry name" value="Med14_N"/>
</dbReference>
<dbReference type="GO" id="GO:0006357">
    <property type="term" value="P:regulation of transcription by RNA polymerase II"/>
    <property type="evidence" value="ECO:0007669"/>
    <property type="project" value="InterPro"/>
</dbReference>